<gene>
    <name evidence="1" type="ORF">ALQ64_05589</name>
</gene>
<accession>A0A3M3LB79</accession>
<evidence type="ECO:0000313" key="2">
    <source>
        <dbReference type="Proteomes" id="UP000281372"/>
    </source>
</evidence>
<sequence>MDRVLNRIEEEDGSIELVTYRKGGMPFPGYRQPSLPCVMSHSLLLGACQSNITDHYFYSGNNYLGFSGLKETL</sequence>
<reference evidence="1 2" key="1">
    <citation type="submission" date="2018-08" db="EMBL/GenBank/DDBJ databases">
        <title>Recombination of ecologically and evolutionarily significant loci maintains genetic cohesion in the Pseudomonas syringae species complex.</title>
        <authorList>
            <person name="Dillon M."/>
            <person name="Thakur S."/>
            <person name="Almeida R.N.D."/>
            <person name="Weir B.S."/>
            <person name="Guttman D.S."/>
        </authorList>
    </citation>
    <scope>NUCLEOTIDE SEQUENCE [LARGE SCALE GENOMIC DNA]</scope>
    <source>
        <strain evidence="1 2">ICMP 2821</strain>
    </source>
</reference>
<evidence type="ECO:0000313" key="1">
    <source>
        <dbReference type="EMBL" id="RMN32556.1"/>
    </source>
</evidence>
<feature type="non-terminal residue" evidence="1">
    <location>
        <position position="73"/>
    </location>
</feature>
<protein>
    <submittedName>
        <fullName evidence="1">Uncharacterized protein</fullName>
    </submittedName>
</protein>
<name>A0A3M3LB79_PSECA</name>
<dbReference type="EMBL" id="RBOW01000403">
    <property type="protein sequence ID" value="RMN32556.1"/>
    <property type="molecule type" value="Genomic_DNA"/>
</dbReference>
<dbReference type="Proteomes" id="UP000281372">
    <property type="component" value="Unassembled WGS sequence"/>
</dbReference>
<comment type="caution">
    <text evidence="1">The sequence shown here is derived from an EMBL/GenBank/DDBJ whole genome shotgun (WGS) entry which is preliminary data.</text>
</comment>
<proteinExistence type="predicted"/>
<dbReference type="AlphaFoldDB" id="A0A3M3LB79"/>
<organism evidence="1 2">
    <name type="scientific">Pseudomonas cannabina</name>
    <dbReference type="NCBI Taxonomy" id="86840"/>
    <lineage>
        <taxon>Bacteria</taxon>
        <taxon>Pseudomonadati</taxon>
        <taxon>Pseudomonadota</taxon>
        <taxon>Gammaproteobacteria</taxon>
        <taxon>Pseudomonadales</taxon>
        <taxon>Pseudomonadaceae</taxon>
        <taxon>Pseudomonas</taxon>
    </lineage>
</organism>